<gene>
    <name evidence="1" type="ORF">HAX54_022492</name>
</gene>
<organism evidence="1 2">
    <name type="scientific">Datura stramonium</name>
    <name type="common">Jimsonweed</name>
    <name type="synonym">Common thornapple</name>
    <dbReference type="NCBI Taxonomy" id="4076"/>
    <lineage>
        <taxon>Eukaryota</taxon>
        <taxon>Viridiplantae</taxon>
        <taxon>Streptophyta</taxon>
        <taxon>Embryophyta</taxon>
        <taxon>Tracheophyta</taxon>
        <taxon>Spermatophyta</taxon>
        <taxon>Magnoliopsida</taxon>
        <taxon>eudicotyledons</taxon>
        <taxon>Gunneridae</taxon>
        <taxon>Pentapetalae</taxon>
        <taxon>asterids</taxon>
        <taxon>lamiids</taxon>
        <taxon>Solanales</taxon>
        <taxon>Solanaceae</taxon>
        <taxon>Solanoideae</taxon>
        <taxon>Datureae</taxon>
        <taxon>Datura</taxon>
    </lineage>
</organism>
<dbReference type="Proteomes" id="UP000823775">
    <property type="component" value="Unassembled WGS sequence"/>
</dbReference>
<proteinExistence type="predicted"/>
<sequence>MIHWVNERHRTKPVCVESHDTAVVLRVEACDALDLLRYGLRDMEALGQSNLYIVGIGCLGYDPSVVW</sequence>
<evidence type="ECO:0000313" key="1">
    <source>
        <dbReference type="EMBL" id="MCD9638492.1"/>
    </source>
</evidence>
<protein>
    <submittedName>
        <fullName evidence="1">Uncharacterized protein</fullName>
    </submittedName>
</protein>
<accession>A0ABS8UUQ5</accession>
<reference evidence="1 2" key="1">
    <citation type="journal article" date="2021" name="BMC Genomics">
        <title>Datura genome reveals duplications of psychoactive alkaloid biosynthetic genes and high mutation rate following tissue culture.</title>
        <authorList>
            <person name="Rajewski A."/>
            <person name="Carter-House D."/>
            <person name="Stajich J."/>
            <person name="Litt A."/>
        </authorList>
    </citation>
    <scope>NUCLEOTIDE SEQUENCE [LARGE SCALE GENOMIC DNA]</scope>
    <source>
        <strain evidence="1">AR-01</strain>
    </source>
</reference>
<comment type="caution">
    <text evidence="1">The sequence shown here is derived from an EMBL/GenBank/DDBJ whole genome shotgun (WGS) entry which is preliminary data.</text>
</comment>
<dbReference type="EMBL" id="JACEIK010002708">
    <property type="protein sequence ID" value="MCD9638492.1"/>
    <property type="molecule type" value="Genomic_DNA"/>
</dbReference>
<keyword evidence="2" id="KW-1185">Reference proteome</keyword>
<evidence type="ECO:0000313" key="2">
    <source>
        <dbReference type="Proteomes" id="UP000823775"/>
    </source>
</evidence>
<name>A0ABS8UUQ5_DATST</name>